<sequence>MTVNQRVAGSSPASGAKPHTSVGLFLYKNGLFSAKNALFVILTYQRLYFQILGFTGFFVKLHGVLLQICNRVSWLNH</sequence>
<dbReference type="AlphaFoldDB" id="H1YI66"/>
<dbReference type="STRING" id="714943.Mucpa_2371"/>
<dbReference type="HOGENOM" id="CLU_2634231_0_0_10"/>
<feature type="transmembrane region" description="Helical" evidence="2">
    <location>
        <begin position="47"/>
        <end position="69"/>
    </location>
</feature>
<dbReference type="EMBL" id="CM001403">
    <property type="protein sequence ID" value="EHQ26501.1"/>
    <property type="molecule type" value="Genomic_DNA"/>
</dbReference>
<evidence type="ECO:0000313" key="4">
    <source>
        <dbReference type="Proteomes" id="UP000002774"/>
    </source>
</evidence>
<keyword evidence="4" id="KW-1185">Reference proteome</keyword>
<feature type="region of interest" description="Disordered" evidence="1">
    <location>
        <begin position="1"/>
        <end position="20"/>
    </location>
</feature>
<accession>H1YI66</accession>
<keyword evidence="2" id="KW-0812">Transmembrane</keyword>
<keyword evidence="2" id="KW-1133">Transmembrane helix</keyword>
<reference evidence="3" key="1">
    <citation type="submission" date="2011-09" db="EMBL/GenBank/DDBJ databases">
        <title>The permanent draft genome of Mucilaginibacter paludis DSM 18603.</title>
        <authorList>
            <consortium name="US DOE Joint Genome Institute (JGI-PGF)"/>
            <person name="Lucas S."/>
            <person name="Han J."/>
            <person name="Lapidus A."/>
            <person name="Bruce D."/>
            <person name="Goodwin L."/>
            <person name="Pitluck S."/>
            <person name="Peters L."/>
            <person name="Kyrpides N."/>
            <person name="Mavromatis K."/>
            <person name="Ivanova N."/>
            <person name="Mikhailova N."/>
            <person name="Held B."/>
            <person name="Detter J.C."/>
            <person name="Tapia R."/>
            <person name="Han C."/>
            <person name="Land M."/>
            <person name="Hauser L."/>
            <person name="Markowitz V."/>
            <person name="Cheng J.-F."/>
            <person name="Hugenholtz P."/>
            <person name="Woyke T."/>
            <person name="Wu D."/>
            <person name="Tindall B."/>
            <person name="Brambilla E."/>
            <person name="Klenk H.-P."/>
            <person name="Eisen J.A."/>
        </authorList>
    </citation>
    <scope>NUCLEOTIDE SEQUENCE [LARGE SCALE GENOMIC DNA]</scope>
    <source>
        <strain evidence="3">DSM 18603</strain>
    </source>
</reference>
<keyword evidence="2" id="KW-0472">Membrane</keyword>
<evidence type="ECO:0000313" key="3">
    <source>
        <dbReference type="EMBL" id="EHQ26501.1"/>
    </source>
</evidence>
<feature type="compositionally biased region" description="Polar residues" evidence="1">
    <location>
        <begin position="1"/>
        <end position="13"/>
    </location>
</feature>
<protein>
    <submittedName>
        <fullName evidence="3">Uncharacterized protein</fullName>
    </submittedName>
</protein>
<evidence type="ECO:0000256" key="2">
    <source>
        <dbReference type="SAM" id="Phobius"/>
    </source>
</evidence>
<evidence type="ECO:0000256" key="1">
    <source>
        <dbReference type="SAM" id="MobiDB-lite"/>
    </source>
</evidence>
<dbReference type="Proteomes" id="UP000002774">
    <property type="component" value="Chromosome"/>
</dbReference>
<proteinExistence type="predicted"/>
<name>H1YI66_9SPHI</name>
<gene>
    <name evidence="3" type="ORF">Mucpa_2371</name>
</gene>
<organism evidence="3 4">
    <name type="scientific">Mucilaginibacter paludis DSM 18603</name>
    <dbReference type="NCBI Taxonomy" id="714943"/>
    <lineage>
        <taxon>Bacteria</taxon>
        <taxon>Pseudomonadati</taxon>
        <taxon>Bacteroidota</taxon>
        <taxon>Sphingobacteriia</taxon>
        <taxon>Sphingobacteriales</taxon>
        <taxon>Sphingobacteriaceae</taxon>
        <taxon>Mucilaginibacter</taxon>
    </lineage>
</organism>